<evidence type="ECO:0000313" key="7">
    <source>
        <dbReference type="Proteomes" id="UP000317171"/>
    </source>
</evidence>
<evidence type="ECO:0000256" key="1">
    <source>
        <dbReference type="ARBA" id="ARBA00023015"/>
    </source>
</evidence>
<evidence type="ECO:0000256" key="4">
    <source>
        <dbReference type="ARBA" id="ARBA00023163"/>
    </source>
</evidence>
<evidence type="ECO:0000313" key="6">
    <source>
        <dbReference type="EMBL" id="QDT43007.1"/>
    </source>
</evidence>
<evidence type="ECO:0000259" key="5">
    <source>
        <dbReference type="Pfam" id="PF04542"/>
    </source>
</evidence>
<organism evidence="6 7">
    <name type="scientific">Gimesia alba</name>
    <dbReference type="NCBI Taxonomy" id="2527973"/>
    <lineage>
        <taxon>Bacteria</taxon>
        <taxon>Pseudomonadati</taxon>
        <taxon>Planctomycetota</taxon>
        <taxon>Planctomycetia</taxon>
        <taxon>Planctomycetales</taxon>
        <taxon>Planctomycetaceae</taxon>
        <taxon>Gimesia</taxon>
    </lineage>
</organism>
<dbReference type="KEGG" id="gaz:Pan241w_31020"/>
<dbReference type="GO" id="GO:0016987">
    <property type="term" value="F:sigma factor activity"/>
    <property type="evidence" value="ECO:0007669"/>
    <property type="project" value="UniProtKB-KW"/>
</dbReference>
<dbReference type="OrthoDB" id="284734at2"/>
<dbReference type="PANTHER" id="PTHR43133">
    <property type="entry name" value="RNA POLYMERASE ECF-TYPE SIGMA FACTO"/>
    <property type="match status" value="1"/>
</dbReference>
<dbReference type="InterPro" id="IPR013325">
    <property type="entry name" value="RNA_pol_sigma_r2"/>
</dbReference>
<dbReference type="AlphaFoldDB" id="A0A517RGJ9"/>
<dbReference type="InterPro" id="IPR007627">
    <property type="entry name" value="RNA_pol_sigma70_r2"/>
</dbReference>
<dbReference type="InterPro" id="IPR039425">
    <property type="entry name" value="RNA_pol_sigma-70-like"/>
</dbReference>
<keyword evidence="4" id="KW-0804">Transcription</keyword>
<protein>
    <submittedName>
        <fullName evidence="6">ECF RNA polymerase sigma factor SigW</fullName>
    </submittedName>
</protein>
<reference evidence="6 7" key="1">
    <citation type="submission" date="2019-02" db="EMBL/GenBank/DDBJ databases">
        <title>Deep-cultivation of Planctomycetes and their phenomic and genomic characterization uncovers novel biology.</title>
        <authorList>
            <person name="Wiegand S."/>
            <person name="Jogler M."/>
            <person name="Boedeker C."/>
            <person name="Pinto D."/>
            <person name="Vollmers J."/>
            <person name="Rivas-Marin E."/>
            <person name="Kohn T."/>
            <person name="Peeters S.H."/>
            <person name="Heuer A."/>
            <person name="Rast P."/>
            <person name="Oberbeckmann S."/>
            <person name="Bunk B."/>
            <person name="Jeske O."/>
            <person name="Meyerdierks A."/>
            <person name="Storesund J.E."/>
            <person name="Kallscheuer N."/>
            <person name="Luecker S."/>
            <person name="Lage O.M."/>
            <person name="Pohl T."/>
            <person name="Merkel B.J."/>
            <person name="Hornburger P."/>
            <person name="Mueller R.-W."/>
            <person name="Bruemmer F."/>
            <person name="Labrenz M."/>
            <person name="Spormann A.M."/>
            <person name="Op den Camp H."/>
            <person name="Overmann J."/>
            <person name="Amann R."/>
            <person name="Jetten M.S.M."/>
            <person name="Mascher T."/>
            <person name="Medema M.H."/>
            <person name="Devos D.P."/>
            <person name="Kaster A.-K."/>
            <person name="Ovreas L."/>
            <person name="Rohde M."/>
            <person name="Galperin M.Y."/>
            <person name="Jogler C."/>
        </authorList>
    </citation>
    <scope>NUCLEOTIDE SEQUENCE [LARGE SCALE GENOMIC DNA]</scope>
    <source>
        <strain evidence="6 7">Pan241w</strain>
    </source>
</reference>
<name>A0A517RGJ9_9PLAN</name>
<proteinExistence type="predicted"/>
<dbReference type="Proteomes" id="UP000317171">
    <property type="component" value="Chromosome"/>
</dbReference>
<dbReference type="PANTHER" id="PTHR43133:SF8">
    <property type="entry name" value="RNA POLYMERASE SIGMA FACTOR HI_1459-RELATED"/>
    <property type="match status" value="1"/>
</dbReference>
<dbReference type="GO" id="GO:0006352">
    <property type="term" value="P:DNA-templated transcription initiation"/>
    <property type="evidence" value="ECO:0007669"/>
    <property type="project" value="InterPro"/>
</dbReference>
<dbReference type="EMBL" id="CP036269">
    <property type="protein sequence ID" value="QDT43007.1"/>
    <property type="molecule type" value="Genomic_DNA"/>
</dbReference>
<accession>A0A517RGJ9</accession>
<keyword evidence="3" id="KW-0238">DNA-binding</keyword>
<keyword evidence="2" id="KW-0731">Sigma factor</keyword>
<gene>
    <name evidence="6" type="primary">sigW_3</name>
    <name evidence="6" type="ORF">Pan241w_31020</name>
</gene>
<dbReference type="Gene3D" id="1.10.1740.10">
    <property type="match status" value="1"/>
</dbReference>
<dbReference type="InterPro" id="IPR014284">
    <property type="entry name" value="RNA_pol_sigma-70_dom"/>
</dbReference>
<evidence type="ECO:0000256" key="3">
    <source>
        <dbReference type="ARBA" id="ARBA00023125"/>
    </source>
</evidence>
<dbReference type="GO" id="GO:0003677">
    <property type="term" value="F:DNA binding"/>
    <property type="evidence" value="ECO:0007669"/>
    <property type="project" value="UniProtKB-KW"/>
</dbReference>
<keyword evidence="1" id="KW-0805">Transcription regulation</keyword>
<evidence type="ECO:0000256" key="2">
    <source>
        <dbReference type="ARBA" id="ARBA00023082"/>
    </source>
</evidence>
<dbReference type="Pfam" id="PF04542">
    <property type="entry name" value="Sigma70_r2"/>
    <property type="match status" value="1"/>
</dbReference>
<keyword evidence="7" id="KW-1185">Reference proteome</keyword>
<feature type="domain" description="RNA polymerase sigma-70 region 2" evidence="5">
    <location>
        <begin position="64"/>
        <end position="132"/>
    </location>
</feature>
<dbReference type="SUPFAM" id="SSF88946">
    <property type="entry name" value="Sigma2 domain of RNA polymerase sigma factors"/>
    <property type="match status" value="1"/>
</dbReference>
<sequence>MALRKSRQLPASFKGSDRLKLHEIPVDPFQRTAMSVPLDNSMTHVSLLARLREDDRDASAWRTFVDRYGRRIYEWCLARGLQPADSEDVTQEVLLKLARHLGTFEYNPQLTFRGWLRRVAENSILDFLRQKKVTRNLNSEGSHFGPLNAVAARVDLASRLEEAFDLELFDLAKERVRTRVERQRWQAWELSAVQQLSGEEVSQQLGMKVPTVYSSRYQIQKLIMEEVQQLEAEVDTHLSLTLSGTNEAS</sequence>
<dbReference type="NCBIfam" id="TIGR02937">
    <property type="entry name" value="sigma70-ECF"/>
    <property type="match status" value="1"/>
</dbReference>